<organism evidence="3">
    <name type="scientific">Zea mays</name>
    <name type="common">Maize</name>
    <dbReference type="NCBI Taxonomy" id="4577"/>
    <lineage>
        <taxon>Eukaryota</taxon>
        <taxon>Viridiplantae</taxon>
        <taxon>Streptophyta</taxon>
        <taxon>Embryophyta</taxon>
        <taxon>Tracheophyta</taxon>
        <taxon>Spermatophyta</taxon>
        <taxon>Magnoliopsida</taxon>
        <taxon>Liliopsida</taxon>
        <taxon>Poales</taxon>
        <taxon>Poaceae</taxon>
        <taxon>PACMAD clade</taxon>
        <taxon>Panicoideae</taxon>
        <taxon>Andropogonodae</taxon>
        <taxon>Andropogoneae</taxon>
        <taxon>Tripsacinae</taxon>
        <taxon>Zea</taxon>
    </lineage>
</organism>
<feature type="compositionally biased region" description="Acidic residues" evidence="2">
    <location>
        <begin position="1"/>
        <end position="14"/>
    </location>
</feature>
<accession>A0A1D6FNI7</accession>
<evidence type="ECO:0000256" key="1">
    <source>
        <dbReference type="SAM" id="Coils"/>
    </source>
</evidence>
<feature type="region of interest" description="Disordered" evidence="2">
    <location>
        <begin position="82"/>
        <end position="102"/>
    </location>
</feature>
<gene>
    <name evidence="3" type="ORF">ZEAMMB73_Zm00001d010002</name>
</gene>
<dbReference type="InParanoid" id="A0A1D6FNI7"/>
<proteinExistence type="predicted"/>
<protein>
    <submittedName>
        <fullName evidence="3">Uncharacterized protein</fullName>
    </submittedName>
</protein>
<feature type="region of interest" description="Disordered" evidence="2">
    <location>
        <begin position="1"/>
        <end position="37"/>
    </location>
</feature>
<evidence type="ECO:0000256" key="2">
    <source>
        <dbReference type="SAM" id="MobiDB-lite"/>
    </source>
</evidence>
<sequence>MSSFFDVDESETEEKDIVGTTLASKGTTPPTADLTGPSSAVFEQITIVVTPSAIMAAKDEGSSKPALAEDKGKGLIKFEEAKKASKDDTPLGEGPFDQDLGGRRYRAHHATGKVMGAKQLAEAIGFAEQLGYPSGSTIFGGRPDGYLYCCQDNMEIEVCRYMVDNNGFPKLEAMPLTMSSEIFSNCLAYTHLKILEKDFIDSQTEVLAMRKEKSKLKASNAVKDNQIASLEAELKRAREKHEAKMTKLMQASTEVAINLSSAKVKIDELKYEMNHVIIKVKHTKAEAKDVAVEAEPISPRATDDAILKICEQIRYEVMQGKIGN</sequence>
<feature type="coiled-coil region" evidence="1">
    <location>
        <begin position="213"/>
        <end position="254"/>
    </location>
</feature>
<name>A0A1D6FNI7_MAIZE</name>
<dbReference type="SMR" id="A0A1D6FNI7"/>
<keyword evidence="1" id="KW-0175">Coiled coil</keyword>
<dbReference type="EMBL" id="CM000784">
    <property type="protein sequence ID" value="AQK93220.1"/>
    <property type="molecule type" value="Genomic_DNA"/>
</dbReference>
<reference evidence="3" key="1">
    <citation type="submission" date="2015-12" db="EMBL/GenBank/DDBJ databases">
        <title>Update maize B73 reference genome by single molecule sequencing technologies.</title>
        <authorList>
            <consortium name="Maize Genome Sequencing Project"/>
            <person name="Ware D."/>
        </authorList>
    </citation>
    <scope>NUCLEOTIDE SEQUENCE</scope>
    <source>
        <tissue evidence="3">Seedling</tissue>
    </source>
</reference>
<evidence type="ECO:0000313" key="3">
    <source>
        <dbReference type="EMBL" id="AQK93220.1"/>
    </source>
</evidence>
<dbReference type="AlphaFoldDB" id="A0A1D6FNI7"/>
<feature type="compositionally biased region" description="Polar residues" evidence="2">
    <location>
        <begin position="21"/>
        <end position="30"/>
    </location>
</feature>